<evidence type="ECO:0000256" key="3">
    <source>
        <dbReference type="ARBA" id="ARBA00022692"/>
    </source>
</evidence>
<proteinExistence type="inferred from homology"/>
<keyword evidence="5" id="KW-1133">Transmembrane helix</keyword>
<dbReference type="InterPro" id="IPR050726">
    <property type="entry name" value="mGluR"/>
</dbReference>
<organism evidence="11 12">
    <name type="scientific">Myotis brandtii</name>
    <name type="common">Brandt's bat</name>
    <dbReference type="NCBI Taxonomy" id="109478"/>
    <lineage>
        <taxon>Eukaryota</taxon>
        <taxon>Metazoa</taxon>
        <taxon>Chordata</taxon>
        <taxon>Craniata</taxon>
        <taxon>Vertebrata</taxon>
        <taxon>Euteleostomi</taxon>
        <taxon>Mammalia</taxon>
        <taxon>Eutheria</taxon>
        <taxon>Laurasiatheria</taxon>
        <taxon>Chiroptera</taxon>
        <taxon>Yangochiroptera</taxon>
        <taxon>Vespertilionidae</taxon>
        <taxon>Myotis</taxon>
    </lineage>
</organism>
<dbReference type="GO" id="GO:0016020">
    <property type="term" value="C:membrane"/>
    <property type="evidence" value="ECO:0007669"/>
    <property type="project" value="UniProtKB-SubCell"/>
</dbReference>
<evidence type="ECO:0000256" key="7">
    <source>
        <dbReference type="ARBA" id="ARBA00023157"/>
    </source>
</evidence>
<keyword evidence="7" id="KW-1015">Disulfide bond</keyword>
<sequence length="293" mass="32580">MILPKIAFCKFCGNCPPEQVSVLFVLPFLAMQIPPNMDSELPCTFPEIRSSQIPQISYASTAPELSDDRRYDFFSRVVPPDSFQAQAMVDIVKALGWNYVSTLASEGSYGEKGVESFTQISKEAGGLCIAQSVRIPQERKDRTIDFDKIIKQLLDTPNSRAVVIFANDEDIKQILAAAKRADQVGHFLWVGSDSWGSKINPLYQHEDIAEGAITIQPKRATVEEDCMVWVGLLKTGWVVVLSLWPCVIWGDKDPTCALGSSELISSPHTCLEKIACLTPQTNICRWAQECQTF</sequence>
<dbReference type="AlphaFoldDB" id="S7PC04"/>
<accession>S7PC04</accession>
<evidence type="ECO:0000256" key="9">
    <source>
        <dbReference type="ARBA" id="ARBA00023180"/>
    </source>
</evidence>
<dbReference type="InterPro" id="IPR001828">
    <property type="entry name" value="ANF_lig-bd_rcpt"/>
</dbReference>
<dbReference type="InterPro" id="IPR028082">
    <property type="entry name" value="Peripla_BP_I"/>
</dbReference>
<feature type="domain" description="Receptor ligand binding region" evidence="10">
    <location>
        <begin position="50"/>
        <end position="221"/>
    </location>
</feature>
<dbReference type="Proteomes" id="UP000052978">
    <property type="component" value="Unassembled WGS sequence"/>
</dbReference>
<evidence type="ECO:0000256" key="4">
    <source>
        <dbReference type="ARBA" id="ARBA00022729"/>
    </source>
</evidence>
<dbReference type="GO" id="GO:0004930">
    <property type="term" value="F:G protein-coupled receptor activity"/>
    <property type="evidence" value="ECO:0007669"/>
    <property type="project" value="InterPro"/>
</dbReference>
<keyword evidence="6" id="KW-0472">Membrane</keyword>
<dbReference type="Pfam" id="PF01094">
    <property type="entry name" value="ANF_receptor"/>
    <property type="match status" value="1"/>
</dbReference>
<comment type="subcellular location">
    <subcellularLocation>
        <location evidence="1">Membrane</location>
        <topology evidence="1">Multi-pass membrane protein</topology>
    </subcellularLocation>
</comment>
<dbReference type="Gene3D" id="3.40.50.2300">
    <property type="match status" value="1"/>
</dbReference>
<keyword evidence="8 11" id="KW-0675">Receptor</keyword>
<evidence type="ECO:0000256" key="2">
    <source>
        <dbReference type="ARBA" id="ARBA00007242"/>
    </source>
</evidence>
<evidence type="ECO:0000256" key="6">
    <source>
        <dbReference type="ARBA" id="ARBA00023136"/>
    </source>
</evidence>
<dbReference type="SUPFAM" id="SSF53822">
    <property type="entry name" value="Periplasmic binding protein-like I"/>
    <property type="match status" value="1"/>
</dbReference>
<evidence type="ECO:0000259" key="10">
    <source>
        <dbReference type="Pfam" id="PF01094"/>
    </source>
</evidence>
<dbReference type="PRINTS" id="PR00593">
    <property type="entry name" value="MTABOTROPICR"/>
</dbReference>
<evidence type="ECO:0000313" key="11">
    <source>
        <dbReference type="EMBL" id="EPQ05322.1"/>
    </source>
</evidence>
<evidence type="ECO:0000256" key="1">
    <source>
        <dbReference type="ARBA" id="ARBA00004141"/>
    </source>
</evidence>
<keyword evidence="3" id="KW-0812">Transmembrane</keyword>
<keyword evidence="9" id="KW-0325">Glycoprotein</keyword>
<protein>
    <submittedName>
        <fullName evidence="11">Metabotropic glutamate receptor 7</fullName>
    </submittedName>
</protein>
<evidence type="ECO:0000256" key="8">
    <source>
        <dbReference type="ARBA" id="ARBA00023170"/>
    </source>
</evidence>
<gene>
    <name evidence="11" type="ORF">D623_10005119</name>
</gene>
<dbReference type="EMBL" id="KE161796">
    <property type="protein sequence ID" value="EPQ05322.1"/>
    <property type="molecule type" value="Genomic_DNA"/>
</dbReference>
<evidence type="ECO:0000313" key="12">
    <source>
        <dbReference type="Proteomes" id="UP000052978"/>
    </source>
</evidence>
<name>S7PC04_MYOBR</name>
<dbReference type="PANTHER" id="PTHR24060">
    <property type="entry name" value="METABOTROPIC GLUTAMATE RECEPTOR"/>
    <property type="match status" value="1"/>
</dbReference>
<dbReference type="PRINTS" id="PR00248">
    <property type="entry name" value="GPCRMGR"/>
</dbReference>
<keyword evidence="12" id="KW-1185">Reference proteome</keyword>
<keyword evidence="4" id="KW-0732">Signal</keyword>
<reference evidence="11 12" key="1">
    <citation type="journal article" date="2013" name="Nat. Commun.">
        <title>Genome analysis reveals insights into physiology and longevity of the Brandt's bat Myotis brandtii.</title>
        <authorList>
            <person name="Seim I."/>
            <person name="Fang X."/>
            <person name="Xiong Z."/>
            <person name="Lobanov A.V."/>
            <person name="Huang Z."/>
            <person name="Ma S."/>
            <person name="Feng Y."/>
            <person name="Turanov A.A."/>
            <person name="Zhu Y."/>
            <person name="Lenz T.L."/>
            <person name="Gerashchenko M.V."/>
            <person name="Fan D."/>
            <person name="Hee Yim S."/>
            <person name="Yao X."/>
            <person name="Jordan D."/>
            <person name="Xiong Y."/>
            <person name="Ma Y."/>
            <person name="Lyapunov A.N."/>
            <person name="Chen G."/>
            <person name="Kulakova O.I."/>
            <person name="Sun Y."/>
            <person name="Lee S.G."/>
            <person name="Bronson R.T."/>
            <person name="Moskalev A.A."/>
            <person name="Sunyaev S.R."/>
            <person name="Zhang G."/>
            <person name="Krogh A."/>
            <person name="Wang J."/>
            <person name="Gladyshev V.N."/>
        </authorList>
    </citation>
    <scope>NUCLEOTIDE SEQUENCE [LARGE SCALE GENOMIC DNA]</scope>
</reference>
<dbReference type="InterPro" id="IPR000337">
    <property type="entry name" value="GPCR_3"/>
</dbReference>
<dbReference type="InterPro" id="IPR000162">
    <property type="entry name" value="GPCR_3_mtglu_rcpt"/>
</dbReference>
<dbReference type="FunFam" id="3.40.50.2300:FF:000009">
    <property type="entry name" value="Glutamate receptor, metabotropic 4"/>
    <property type="match status" value="1"/>
</dbReference>
<evidence type="ECO:0000256" key="5">
    <source>
        <dbReference type="ARBA" id="ARBA00022989"/>
    </source>
</evidence>
<comment type="similarity">
    <text evidence="2">Belongs to the G-protein coupled receptor 3 family.</text>
</comment>